<feature type="domain" description="Ig-like" evidence="6">
    <location>
        <begin position="121"/>
        <end position="206"/>
    </location>
</feature>
<organism evidence="7 8">
    <name type="scientific">Pinctada imbricata</name>
    <name type="common">Atlantic pearl-oyster</name>
    <name type="synonym">Pinctada martensii</name>
    <dbReference type="NCBI Taxonomy" id="66713"/>
    <lineage>
        <taxon>Eukaryota</taxon>
        <taxon>Metazoa</taxon>
        <taxon>Spiralia</taxon>
        <taxon>Lophotrochozoa</taxon>
        <taxon>Mollusca</taxon>
        <taxon>Bivalvia</taxon>
        <taxon>Autobranchia</taxon>
        <taxon>Pteriomorphia</taxon>
        <taxon>Pterioida</taxon>
        <taxon>Pterioidea</taxon>
        <taxon>Pteriidae</taxon>
        <taxon>Pinctada</taxon>
    </lineage>
</organism>
<dbReference type="Pfam" id="PF08205">
    <property type="entry name" value="C2-set_2"/>
    <property type="match status" value="2"/>
</dbReference>
<dbReference type="Gene3D" id="2.60.40.10">
    <property type="entry name" value="Immunoglobulins"/>
    <property type="match status" value="7"/>
</dbReference>
<evidence type="ECO:0000313" key="7">
    <source>
        <dbReference type="EMBL" id="KAK3107205.1"/>
    </source>
</evidence>
<dbReference type="GO" id="GO:0005886">
    <property type="term" value="C:plasma membrane"/>
    <property type="evidence" value="ECO:0007669"/>
    <property type="project" value="TreeGrafter"/>
</dbReference>
<feature type="domain" description="Ig-like" evidence="6">
    <location>
        <begin position="604"/>
        <end position="680"/>
    </location>
</feature>
<dbReference type="InterPro" id="IPR007110">
    <property type="entry name" value="Ig-like_dom"/>
</dbReference>
<dbReference type="EMBL" id="VSWD01000002">
    <property type="protein sequence ID" value="KAK3107205.1"/>
    <property type="molecule type" value="Genomic_DNA"/>
</dbReference>
<dbReference type="PANTHER" id="PTHR11640:SF31">
    <property type="entry name" value="IRREGULAR CHIASM C-ROUGHEST PROTEIN-RELATED"/>
    <property type="match status" value="1"/>
</dbReference>
<dbReference type="InterPro" id="IPR003598">
    <property type="entry name" value="Ig_sub2"/>
</dbReference>
<evidence type="ECO:0000256" key="3">
    <source>
        <dbReference type="ARBA" id="ARBA00023157"/>
    </source>
</evidence>
<reference evidence="7" key="1">
    <citation type="submission" date="2019-08" db="EMBL/GenBank/DDBJ databases">
        <title>The improved chromosome-level genome for the pearl oyster Pinctada fucata martensii using PacBio sequencing and Hi-C.</title>
        <authorList>
            <person name="Zheng Z."/>
        </authorList>
    </citation>
    <scope>NUCLEOTIDE SEQUENCE</scope>
    <source>
        <strain evidence="7">ZZ-2019</strain>
        <tissue evidence="7">Adductor muscle</tissue>
    </source>
</reference>
<keyword evidence="2" id="KW-0472">Membrane</keyword>
<dbReference type="SUPFAM" id="SSF48726">
    <property type="entry name" value="Immunoglobulin"/>
    <property type="match status" value="7"/>
</dbReference>
<protein>
    <recommendedName>
        <fullName evidence="6">Ig-like domain-containing protein</fullName>
    </recommendedName>
</protein>
<feature type="domain" description="Ig-like" evidence="6">
    <location>
        <begin position="501"/>
        <end position="581"/>
    </location>
</feature>
<dbReference type="InterPro" id="IPR003599">
    <property type="entry name" value="Ig_sub"/>
</dbReference>
<evidence type="ECO:0000259" key="6">
    <source>
        <dbReference type="PROSITE" id="PS50835"/>
    </source>
</evidence>
<sequence>MKYSWSSTSAVVFGPDPSTGGATTGKSSSLLARRGDDVTLFCPSPTRQWFIWQNKTIINGGLQINPALPNFVRLTVTNNTTRNSIDLHIQSVTDIDVAVYKCTFTANNVDWDIQFSLYVKPDPIMIPNKVEGTSYIEGTEDQQLSMTCESNNGNPPADVTWKTGTTDLATNKNTVMYQFIPSRTNHLQMYTCVSNSAALSSPLEVSASLLLNLRPLSPVVTVSSVKEGGDIVAQCISTGSRPAAILSWFIDGELQSPTGQQQATLDTATQTYNVSLQFRKASSRSDNTKNLVCRANNTVLPGGIMGQQQMNVLFGPDSVTISGSSTLNENTVLSLTCNAALSNPQSTLTWYKNGSPFTVSGPVSTQNGDYGGKTTHQTYNTTVRRQDNGANITCVATSTAGSAVNSVILNVRYRPSVQIQPSTRSAIVGSTNVMFSCVVTDGNPMTASSYSWRKGGNQIGTGQTYTIQTVNRSHAGTYSCTGTNVAGTSDQATSTLVVLYPPVIATIPNQTPEEDSTLTVTCTVTSSNPAPDRIYWTRFNDFTFRQNSAVLSIPNISRTHTDNYTCHAENTMSPTSGSPVAGSDQMMIMVNVLYGPGTNVQFNPASSTISMEESNTMNLPTVRCTADCNPPCQYSWSGNTVSNDATLNLGIATRNKNGTYMCRARNTIGGNMRESLKELNVLIFCKICFHFEFLYIHVYLLTVF</sequence>
<proteinExistence type="predicted"/>
<feature type="domain" description="Ig-like" evidence="6">
    <location>
        <begin position="316"/>
        <end position="410"/>
    </location>
</feature>
<dbReference type="PANTHER" id="PTHR11640">
    <property type="entry name" value="NEPHRIN"/>
    <property type="match status" value="1"/>
</dbReference>
<dbReference type="GO" id="GO:0098609">
    <property type="term" value="P:cell-cell adhesion"/>
    <property type="evidence" value="ECO:0007669"/>
    <property type="project" value="TreeGrafter"/>
</dbReference>
<comment type="caution">
    <text evidence="7">The sequence shown here is derived from an EMBL/GenBank/DDBJ whole genome shotgun (WGS) entry which is preliminary data.</text>
</comment>
<keyword evidence="8" id="KW-1185">Reference proteome</keyword>
<feature type="domain" description="Ig-like" evidence="6">
    <location>
        <begin position="218"/>
        <end position="311"/>
    </location>
</feature>
<comment type="subcellular location">
    <subcellularLocation>
        <location evidence="1">Membrane</location>
        <topology evidence="1">Single-pass type I membrane protein</topology>
    </subcellularLocation>
</comment>
<name>A0AA89C9U2_PINIB</name>
<evidence type="ECO:0000256" key="5">
    <source>
        <dbReference type="ARBA" id="ARBA00023319"/>
    </source>
</evidence>
<keyword evidence="5" id="KW-0393">Immunoglobulin domain</keyword>
<dbReference type="InterPro" id="IPR036179">
    <property type="entry name" value="Ig-like_dom_sf"/>
</dbReference>
<dbReference type="InterPro" id="IPR013162">
    <property type="entry name" value="CD80_C2-set"/>
</dbReference>
<dbReference type="Proteomes" id="UP001186944">
    <property type="component" value="Unassembled WGS sequence"/>
</dbReference>
<dbReference type="PROSITE" id="PS50835">
    <property type="entry name" value="IG_LIKE"/>
    <property type="match status" value="6"/>
</dbReference>
<evidence type="ECO:0000256" key="2">
    <source>
        <dbReference type="ARBA" id="ARBA00023136"/>
    </source>
</evidence>
<accession>A0AA89C9U2</accession>
<dbReference type="AlphaFoldDB" id="A0AA89C9U2"/>
<dbReference type="InterPro" id="IPR013783">
    <property type="entry name" value="Ig-like_fold"/>
</dbReference>
<dbReference type="SMART" id="SM00409">
    <property type="entry name" value="IG"/>
    <property type="match status" value="7"/>
</dbReference>
<dbReference type="SMART" id="SM00408">
    <property type="entry name" value="IGc2"/>
    <property type="match status" value="5"/>
</dbReference>
<feature type="domain" description="Ig-like" evidence="6">
    <location>
        <begin position="415"/>
        <end position="497"/>
    </location>
</feature>
<gene>
    <name evidence="7" type="ORF">FSP39_009369</name>
</gene>
<keyword evidence="4" id="KW-0325">Glycoprotein</keyword>
<evidence type="ECO:0000313" key="8">
    <source>
        <dbReference type="Proteomes" id="UP001186944"/>
    </source>
</evidence>
<dbReference type="GO" id="GO:0050839">
    <property type="term" value="F:cell adhesion molecule binding"/>
    <property type="evidence" value="ECO:0007669"/>
    <property type="project" value="TreeGrafter"/>
</dbReference>
<keyword evidence="3" id="KW-1015">Disulfide bond</keyword>
<evidence type="ECO:0000256" key="1">
    <source>
        <dbReference type="ARBA" id="ARBA00004479"/>
    </source>
</evidence>
<dbReference type="InterPro" id="IPR051275">
    <property type="entry name" value="Cell_adhesion_signaling"/>
</dbReference>
<dbReference type="Pfam" id="PF13927">
    <property type="entry name" value="Ig_3"/>
    <property type="match status" value="2"/>
</dbReference>
<evidence type="ECO:0000256" key="4">
    <source>
        <dbReference type="ARBA" id="ARBA00023180"/>
    </source>
</evidence>
<dbReference type="GO" id="GO:0005911">
    <property type="term" value="C:cell-cell junction"/>
    <property type="evidence" value="ECO:0007669"/>
    <property type="project" value="TreeGrafter"/>
</dbReference>